<evidence type="ECO:0000313" key="19">
    <source>
        <dbReference type="Proteomes" id="UP000030693"/>
    </source>
</evidence>
<protein>
    <recommendedName>
        <fullName evidence="15">Phospholipid-transporting ATPase</fullName>
        <ecNumber evidence="15">7.6.2.1</ecNumber>
    </recommendedName>
</protein>
<dbReference type="Pfam" id="PF16212">
    <property type="entry name" value="PhoLip_ATPase_C"/>
    <property type="match status" value="1"/>
</dbReference>
<dbReference type="GO" id="GO:0016887">
    <property type="term" value="F:ATP hydrolysis activity"/>
    <property type="evidence" value="ECO:0007669"/>
    <property type="project" value="InterPro"/>
</dbReference>
<keyword evidence="7 14" id="KW-0460">Magnesium</keyword>
<dbReference type="PANTHER" id="PTHR24092">
    <property type="entry name" value="PROBABLE PHOSPHOLIPID-TRANSPORTING ATPASE"/>
    <property type="match status" value="1"/>
</dbReference>
<comment type="catalytic activity">
    <reaction evidence="11 15">
        <text>ATP + H2O + phospholipidSide 1 = ADP + phosphate + phospholipidSide 2.</text>
        <dbReference type="EC" id="7.6.2.1"/>
    </reaction>
</comment>
<dbReference type="InterPro" id="IPR023298">
    <property type="entry name" value="ATPase_P-typ_TM_dom_sf"/>
</dbReference>
<dbReference type="PROSITE" id="PS00154">
    <property type="entry name" value="ATPASE_E1_E2"/>
    <property type="match status" value="1"/>
</dbReference>
<dbReference type="GO" id="GO:0000287">
    <property type="term" value="F:magnesium ion binding"/>
    <property type="evidence" value="ECO:0007669"/>
    <property type="project" value="UniProtKB-UniRule"/>
</dbReference>
<dbReference type="eggNOG" id="KOG0206">
    <property type="taxonomic scope" value="Eukaryota"/>
</dbReference>
<feature type="transmembrane region" description="Helical" evidence="15">
    <location>
        <begin position="62"/>
        <end position="80"/>
    </location>
</feature>
<keyword evidence="5 13" id="KW-0547">Nucleotide-binding</keyword>
<dbReference type="EMBL" id="KB932205">
    <property type="protein sequence ID" value="KCV70111.1"/>
    <property type="molecule type" value="Genomic_DNA"/>
</dbReference>
<dbReference type="PRINTS" id="PR00119">
    <property type="entry name" value="CATATPASE"/>
</dbReference>
<organism evidence="18">
    <name type="scientific">Fonticula alba</name>
    <name type="common">Slime mold</name>
    <dbReference type="NCBI Taxonomy" id="691883"/>
    <lineage>
        <taxon>Eukaryota</taxon>
        <taxon>Rotosphaerida</taxon>
        <taxon>Fonticulaceae</taxon>
        <taxon>Fonticula</taxon>
    </lineage>
</organism>
<feature type="active site" description="4-aspartylphosphate intermediate" evidence="12">
    <location>
        <position position="398"/>
    </location>
</feature>
<dbReference type="RefSeq" id="XP_009495717.1">
    <property type="nucleotide sequence ID" value="XM_009497442.1"/>
</dbReference>
<feature type="binding site" evidence="13">
    <location>
        <position position="682"/>
    </location>
    <ligand>
        <name>ATP</name>
        <dbReference type="ChEBI" id="CHEBI:30616"/>
    </ligand>
</feature>
<feature type="binding site" evidence="13">
    <location>
        <position position="566"/>
    </location>
    <ligand>
        <name>ATP</name>
        <dbReference type="ChEBI" id="CHEBI:30616"/>
    </ligand>
</feature>
<proteinExistence type="inferred from homology"/>
<dbReference type="InterPro" id="IPR044492">
    <property type="entry name" value="P_typ_ATPase_HD_dom"/>
</dbReference>
<keyword evidence="9 15" id="KW-1133">Transmembrane helix</keyword>
<evidence type="ECO:0000256" key="11">
    <source>
        <dbReference type="ARBA" id="ARBA00034036"/>
    </source>
</evidence>
<feature type="transmembrane region" description="Helical" evidence="15">
    <location>
        <begin position="331"/>
        <end position="351"/>
    </location>
</feature>
<dbReference type="GO" id="GO:0005524">
    <property type="term" value="F:ATP binding"/>
    <property type="evidence" value="ECO:0007669"/>
    <property type="project" value="UniProtKB-UniRule"/>
</dbReference>
<reference evidence="18" key="1">
    <citation type="submission" date="2013-04" db="EMBL/GenBank/DDBJ databases">
        <title>The Genome Sequence of Fonticula alba ATCC 38817.</title>
        <authorList>
            <consortium name="The Broad Institute Genomics Platform"/>
            <person name="Russ C."/>
            <person name="Cuomo C."/>
            <person name="Burger G."/>
            <person name="Gray M.W."/>
            <person name="Holland P.W.H."/>
            <person name="King N."/>
            <person name="Lang F.B.F."/>
            <person name="Roger A.J."/>
            <person name="Ruiz-Trillo I."/>
            <person name="Brown M."/>
            <person name="Walker B."/>
            <person name="Young S."/>
            <person name="Zeng Q."/>
            <person name="Gargeya S."/>
            <person name="Fitzgerald M."/>
            <person name="Haas B."/>
            <person name="Abouelleil A."/>
            <person name="Allen A.W."/>
            <person name="Alvarado L."/>
            <person name="Arachchi H.M."/>
            <person name="Berlin A.M."/>
            <person name="Chapman S.B."/>
            <person name="Gainer-Dewar J."/>
            <person name="Goldberg J."/>
            <person name="Griggs A."/>
            <person name="Gujja S."/>
            <person name="Hansen M."/>
            <person name="Howarth C."/>
            <person name="Imamovic A."/>
            <person name="Ireland A."/>
            <person name="Larimer J."/>
            <person name="McCowan C."/>
            <person name="Murphy C."/>
            <person name="Pearson M."/>
            <person name="Poon T.W."/>
            <person name="Priest M."/>
            <person name="Roberts A."/>
            <person name="Saif S."/>
            <person name="Shea T."/>
            <person name="Sisk P."/>
            <person name="Sykes S."/>
            <person name="Wortman J."/>
            <person name="Nusbaum C."/>
            <person name="Birren B."/>
        </authorList>
    </citation>
    <scope>NUCLEOTIDE SEQUENCE [LARGE SCALE GENOMIC DNA]</scope>
    <source>
        <strain evidence="18">ATCC 38817</strain>
    </source>
</reference>
<feature type="domain" description="P-type ATPase C-terminal" evidence="17">
    <location>
        <begin position="871"/>
        <end position="1132"/>
    </location>
</feature>
<keyword evidence="6 13" id="KW-0067">ATP-binding</keyword>
<dbReference type="EC" id="7.6.2.1" evidence="15"/>
<feature type="binding site" evidence="14">
    <location>
        <position position="400"/>
    </location>
    <ligand>
        <name>Mg(2+)</name>
        <dbReference type="ChEBI" id="CHEBI:18420"/>
    </ligand>
</feature>
<dbReference type="SUPFAM" id="SSF56784">
    <property type="entry name" value="HAD-like"/>
    <property type="match status" value="1"/>
</dbReference>
<keyword evidence="19" id="KW-1185">Reference proteome</keyword>
<evidence type="ECO:0000256" key="6">
    <source>
        <dbReference type="ARBA" id="ARBA00022840"/>
    </source>
</evidence>
<feature type="transmembrane region" description="Helical" evidence="15">
    <location>
        <begin position="284"/>
        <end position="311"/>
    </location>
</feature>
<evidence type="ECO:0000256" key="14">
    <source>
        <dbReference type="PIRSR" id="PIRSR606539-3"/>
    </source>
</evidence>
<evidence type="ECO:0000256" key="12">
    <source>
        <dbReference type="PIRSR" id="PIRSR606539-1"/>
    </source>
</evidence>
<comment type="similarity">
    <text evidence="2 15">Belongs to the cation transport ATPase (P-type) (TC 3.A.3) family. Type IV subfamily.</text>
</comment>
<comment type="cofactor">
    <cofactor evidence="14">
        <name>Mg(2+)</name>
        <dbReference type="ChEBI" id="CHEBI:18420"/>
    </cofactor>
</comment>
<dbReference type="InterPro" id="IPR023299">
    <property type="entry name" value="ATPase_P-typ_cyto_dom_N"/>
</dbReference>
<feature type="binding site" evidence="13">
    <location>
        <position position="542"/>
    </location>
    <ligand>
        <name>ATP</name>
        <dbReference type="ChEBI" id="CHEBI:30616"/>
    </ligand>
</feature>
<dbReference type="Gene3D" id="2.70.150.10">
    <property type="entry name" value="Calcium-transporting ATPase, cytoplasmic transduction domain A"/>
    <property type="match status" value="1"/>
</dbReference>
<keyword evidence="10 15" id="KW-0472">Membrane</keyword>
<feature type="binding site" evidence="13">
    <location>
        <position position="683"/>
    </location>
    <ligand>
        <name>ATP</name>
        <dbReference type="ChEBI" id="CHEBI:30616"/>
    </ligand>
</feature>
<dbReference type="Pfam" id="PF13246">
    <property type="entry name" value="Cation_ATPase"/>
    <property type="match status" value="1"/>
</dbReference>
<dbReference type="SUPFAM" id="SSF81660">
    <property type="entry name" value="Metal cation-transporting ATPase, ATP-binding domain N"/>
    <property type="match status" value="1"/>
</dbReference>
<dbReference type="SUPFAM" id="SSF81653">
    <property type="entry name" value="Calcium ATPase, transduction domain A"/>
    <property type="match status" value="1"/>
</dbReference>
<feature type="transmembrane region" description="Helical" evidence="15">
    <location>
        <begin position="86"/>
        <end position="105"/>
    </location>
</feature>
<evidence type="ECO:0000256" key="10">
    <source>
        <dbReference type="ARBA" id="ARBA00023136"/>
    </source>
</evidence>
<evidence type="ECO:0000256" key="7">
    <source>
        <dbReference type="ARBA" id="ARBA00022842"/>
    </source>
</evidence>
<keyword evidence="8 15" id="KW-1278">Translocase</keyword>
<dbReference type="NCBIfam" id="TIGR01652">
    <property type="entry name" value="ATPase-Plipid"/>
    <property type="match status" value="1"/>
</dbReference>
<dbReference type="GO" id="GO:0045332">
    <property type="term" value="P:phospholipid translocation"/>
    <property type="evidence" value="ECO:0007669"/>
    <property type="project" value="TreeGrafter"/>
</dbReference>
<dbReference type="InterPro" id="IPR036412">
    <property type="entry name" value="HAD-like_sf"/>
</dbReference>
<feature type="binding site" evidence="14">
    <location>
        <position position="849"/>
    </location>
    <ligand>
        <name>Mg(2+)</name>
        <dbReference type="ChEBI" id="CHEBI:18420"/>
    </ligand>
</feature>
<evidence type="ECO:0000256" key="2">
    <source>
        <dbReference type="ARBA" id="ARBA00008109"/>
    </source>
</evidence>
<feature type="binding site" evidence="13">
    <location>
        <position position="399"/>
    </location>
    <ligand>
        <name>ATP</name>
        <dbReference type="ChEBI" id="CHEBI:30616"/>
    </ligand>
</feature>
<accession>A0A058Z7M6</accession>
<feature type="transmembrane region" description="Helical" evidence="15">
    <location>
        <begin position="935"/>
        <end position="955"/>
    </location>
</feature>
<dbReference type="InterPro" id="IPR032631">
    <property type="entry name" value="P-type_ATPase_N"/>
</dbReference>
<feature type="binding site" evidence="13">
    <location>
        <position position="848"/>
    </location>
    <ligand>
        <name>ATP</name>
        <dbReference type="ChEBI" id="CHEBI:30616"/>
    </ligand>
</feature>
<evidence type="ECO:0000256" key="1">
    <source>
        <dbReference type="ARBA" id="ARBA00004141"/>
    </source>
</evidence>
<dbReference type="InterPro" id="IPR023214">
    <property type="entry name" value="HAD_sf"/>
</dbReference>
<comment type="subcellular location">
    <subcellularLocation>
        <location evidence="1 15">Membrane</location>
        <topology evidence="1 15">Multi-pass membrane protein</topology>
    </subcellularLocation>
</comment>
<dbReference type="Gene3D" id="3.40.1110.10">
    <property type="entry name" value="Calcium-transporting ATPase, cytoplasmic domain N"/>
    <property type="match status" value="1"/>
</dbReference>
<dbReference type="SFLD" id="SFLDF00027">
    <property type="entry name" value="p-type_atpase"/>
    <property type="match status" value="1"/>
</dbReference>
<feature type="binding site" evidence="13">
    <location>
        <position position="819"/>
    </location>
    <ligand>
        <name>ATP</name>
        <dbReference type="ChEBI" id="CHEBI:30616"/>
    </ligand>
</feature>
<feature type="binding site" evidence="13">
    <location>
        <position position="398"/>
    </location>
    <ligand>
        <name>ATP</name>
        <dbReference type="ChEBI" id="CHEBI:30616"/>
    </ligand>
</feature>
<dbReference type="OrthoDB" id="377733at2759"/>
<dbReference type="SFLD" id="SFLDG00002">
    <property type="entry name" value="C1.7:_P-type_atpase_like"/>
    <property type="match status" value="1"/>
</dbReference>
<evidence type="ECO:0000256" key="13">
    <source>
        <dbReference type="PIRSR" id="PIRSR606539-2"/>
    </source>
</evidence>
<evidence type="ECO:0000256" key="3">
    <source>
        <dbReference type="ARBA" id="ARBA00022692"/>
    </source>
</evidence>
<feature type="binding site" evidence="14">
    <location>
        <position position="845"/>
    </location>
    <ligand>
        <name>Mg(2+)</name>
        <dbReference type="ChEBI" id="CHEBI:18420"/>
    </ligand>
</feature>
<dbReference type="GO" id="GO:0140326">
    <property type="term" value="F:ATPase-coupled intramembrane lipid transporter activity"/>
    <property type="evidence" value="ECO:0007669"/>
    <property type="project" value="UniProtKB-EC"/>
</dbReference>
<dbReference type="InterPro" id="IPR001757">
    <property type="entry name" value="P_typ_ATPase"/>
</dbReference>
<dbReference type="GeneID" id="20528298"/>
<feature type="binding site" evidence="13">
    <location>
        <position position="849"/>
    </location>
    <ligand>
        <name>ATP</name>
        <dbReference type="ChEBI" id="CHEBI:30616"/>
    </ligand>
</feature>
<keyword evidence="3 15" id="KW-0812">Transmembrane</keyword>
<evidence type="ECO:0000256" key="15">
    <source>
        <dbReference type="RuleBase" id="RU362033"/>
    </source>
</evidence>
<evidence type="ECO:0000256" key="4">
    <source>
        <dbReference type="ARBA" id="ARBA00022723"/>
    </source>
</evidence>
<feature type="transmembrane region" description="Helical" evidence="15">
    <location>
        <begin position="986"/>
        <end position="1008"/>
    </location>
</feature>
<name>A0A058Z7M6_FONAL</name>
<evidence type="ECO:0000313" key="18">
    <source>
        <dbReference type="EMBL" id="KCV70111.1"/>
    </source>
</evidence>
<evidence type="ECO:0000256" key="8">
    <source>
        <dbReference type="ARBA" id="ARBA00022967"/>
    </source>
</evidence>
<evidence type="ECO:0000256" key="9">
    <source>
        <dbReference type="ARBA" id="ARBA00022989"/>
    </source>
</evidence>
<sequence>MASNDRAATAADPAVTDPPLVVSFNGTSQPSTKRRSPNYIRTTKYTLLTFLPINLFNQFRRFYNLYFLFSAILSVLPLGASPINPANMLTPLAIVLGVTAIKDAVEDYKRYRADQAANSIPVSVVRNGELQVIRSQYLAPGDVIRLVRDDPLPADVVLLACEGSPDGLAYISTADLDGETNLKRRTAPKAVHDIFTPESALAFSGSVVGKRNNPNLYQYQAVLEMDNPKLTSIPLGIDQLLLRGSTLRNTDAIYGVVTYVGSYTKLMLNLEDAKLKFSTLEHRLNMLVLGIFLLNFIVLGVSVILTAFFHIRTGQYSFYLDWEVSVWVVTGYHAMSFFILYTYLIPISLFVTMELARLTQAGFMFLDDRMRSVDGIRMRPTNSNLNEDLGRVTRVFSDKTGTLTQNIMRLRFWHVLGGRTHDEFPPTGKAAADPTAAAICGPGAFGRFLRGEYPSGLELPTPEEMARSHAFARALSVCHTVLPSIVEGSESIVYEGDSPDEAALMESLRENGIALQGRKSTSLAVSYFGQPVSWQILRVLEFNSTRKRMSVIVRDPMDQSLWLFTKGADNIIIERSTLMQDTTAREQLQRDVENFSRLGLRTLLVAQRPLSEEEFADFDARYHTAETSLDDRDERIMEVCETIEVDLDVLGATAVEDKLQEDVAETIAELLRAGVQVWMLTGDKLETAISIGQSTRLIDDTMHLLAISSEDADVVGTLLQTALKRVAHLEKQYRQRRRLRDRLLLRRRNAAEAVLESVSLSSSYALESLSNAMEEPLPIVDENAFCLVITGAALVHALAIYPDELYRLGQVCKSVICCRVTPLQKAQVVQLVRKRAGDVCLAIGDGANDVSMIQSADIGVGIIGLEGTQAVRASDYAFKEFRALKRLLLVHGRWSYMRMGHLIVYSFYKNMAMIGFQFWYGFMNGWSSQPVYQELIITFFNLILTSLPPFFLATFDRDLPATSLEAKPELFREVWKKDIFFNFKLIAGYGLSALLHSGIIAVCFYFFFYEDVVLGVSPVAHSSAVAGTNYGLSAGYWYSTVVASLVVVLLVLVRWGLTVNAHSWPMWMSFWLSIVLFFACSLIFQLIFPEFADAANAAFSTPTVWLMALVTVMASLLPDVIVATWCSLFRPTDAQLEKETIWAAGRHGSIGDRMGWTGDAWA</sequence>
<feature type="binding site" evidence="13">
    <location>
        <position position="601"/>
    </location>
    <ligand>
        <name>ATP</name>
        <dbReference type="ChEBI" id="CHEBI:30616"/>
    </ligand>
</feature>
<feature type="transmembrane region" description="Helical" evidence="15">
    <location>
        <begin position="1104"/>
        <end position="1128"/>
    </location>
</feature>
<dbReference type="SUPFAM" id="SSF81665">
    <property type="entry name" value="Calcium ATPase, transmembrane domain M"/>
    <property type="match status" value="1"/>
</dbReference>
<dbReference type="InterPro" id="IPR008250">
    <property type="entry name" value="ATPase_P-typ_transduc_dom_A_sf"/>
</dbReference>
<dbReference type="Proteomes" id="UP000030693">
    <property type="component" value="Unassembled WGS sequence"/>
</dbReference>
<feature type="transmembrane region" description="Helical" evidence="15">
    <location>
        <begin position="902"/>
        <end position="923"/>
    </location>
</feature>
<dbReference type="GO" id="GO:0005886">
    <property type="term" value="C:plasma membrane"/>
    <property type="evidence" value="ECO:0007669"/>
    <property type="project" value="TreeGrafter"/>
</dbReference>
<feature type="transmembrane region" description="Helical" evidence="15">
    <location>
        <begin position="1069"/>
        <end position="1088"/>
    </location>
</feature>
<dbReference type="InterPro" id="IPR018303">
    <property type="entry name" value="ATPase_P-typ_P_site"/>
</dbReference>
<dbReference type="InterPro" id="IPR006539">
    <property type="entry name" value="P-type_ATPase_IV"/>
</dbReference>
<evidence type="ECO:0000259" key="16">
    <source>
        <dbReference type="Pfam" id="PF16209"/>
    </source>
</evidence>
<feature type="transmembrane region" description="Helical" evidence="15">
    <location>
        <begin position="1036"/>
        <end position="1057"/>
    </location>
</feature>
<evidence type="ECO:0000256" key="5">
    <source>
        <dbReference type="ARBA" id="ARBA00022741"/>
    </source>
</evidence>
<dbReference type="AlphaFoldDB" id="A0A058Z7M6"/>
<dbReference type="Pfam" id="PF16209">
    <property type="entry name" value="PhoLip_ATPase_N"/>
    <property type="match status" value="1"/>
</dbReference>
<gene>
    <name evidence="18" type="ORF">H696_03573</name>
</gene>
<feature type="binding site" evidence="13">
    <location>
        <position position="400"/>
    </location>
    <ligand>
        <name>ATP</name>
        <dbReference type="ChEBI" id="CHEBI:30616"/>
    </ligand>
</feature>
<dbReference type="InterPro" id="IPR032630">
    <property type="entry name" value="P_typ_ATPase_c"/>
</dbReference>
<feature type="binding site" evidence="13">
    <location>
        <position position="681"/>
    </location>
    <ligand>
        <name>ATP</name>
        <dbReference type="ChEBI" id="CHEBI:30616"/>
    </ligand>
</feature>
<dbReference type="STRING" id="691883.A0A058Z7M6"/>
<dbReference type="SFLD" id="SFLDS00003">
    <property type="entry name" value="Haloacid_Dehalogenase"/>
    <property type="match status" value="1"/>
</dbReference>
<keyword evidence="4 14" id="KW-0479">Metal-binding</keyword>
<dbReference type="PANTHER" id="PTHR24092:SF218">
    <property type="entry name" value="PHOSPHOLIPID-TRANSPORTING ATPASE"/>
    <property type="match status" value="1"/>
</dbReference>
<feature type="binding site" evidence="13">
    <location>
        <position position="825"/>
    </location>
    <ligand>
        <name>ATP</name>
        <dbReference type="ChEBI" id="CHEBI:30616"/>
    </ligand>
</feature>
<feature type="binding site" evidence="13">
    <location>
        <position position="501"/>
    </location>
    <ligand>
        <name>ATP</name>
        <dbReference type="ChEBI" id="CHEBI:30616"/>
    </ligand>
</feature>
<dbReference type="Gene3D" id="3.40.50.1000">
    <property type="entry name" value="HAD superfamily/HAD-like"/>
    <property type="match status" value="1"/>
</dbReference>
<dbReference type="NCBIfam" id="TIGR01494">
    <property type="entry name" value="ATPase_P-type"/>
    <property type="match status" value="1"/>
</dbReference>
<feature type="domain" description="P-type ATPase N-terminal" evidence="16">
    <location>
        <begin position="30"/>
        <end position="85"/>
    </location>
</feature>
<feature type="binding site" evidence="14">
    <location>
        <position position="398"/>
    </location>
    <ligand>
        <name>Mg(2+)</name>
        <dbReference type="ChEBI" id="CHEBI:18420"/>
    </ligand>
</feature>
<evidence type="ECO:0000259" key="17">
    <source>
        <dbReference type="Pfam" id="PF16212"/>
    </source>
</evidence>
<dbReference type="OMA" id="KLAKFDX"/>